<feature type="transmembrane region" description="Helical" evidence="6">
    <location>
        <begin position="191"/>
        <end position="211"/>
    </location>
</feature>
<dbReference type="GO" id="GO:0005886">
    <property type="term" value="C:plasma membrane"/>
    <property type="evidence" value="ECO:0007669"/>
    <property type="project" value="TreeGrafter"/>
</dbReference>
<name>A0A1X2G7Z0_9FUNG</name>
<keyword evidence="5 6" id="KW-0472">Membrane</keyword>
<evidence type="ECO:0000256" key="1">
    <source>
        <dbReference type="ARBA" id="ARBA00004141"/>
    </source>
</evidence>
<evidence type="ECO:0000256" key="4">
    <source>
        <dbReference type="ARBA" id="ARBA00022989"/>
    </source>
</evidence>
<reference evidence="7 8" key="1">
    <citation type="submission" date="2016-07" db="EMBL/GenBank/DDBJ databases">
        <title>Pervasive Adenine N6-methylation of Active Genes in Fungi.</title>
        <authorList>
            <consortium name="DOE Joint Genome Institute"/>
            <person name="Mondo S.J."/>
            <person name="Dannebaum R.O."/>
            <person name="Kuo R.C."/>
            <person name="Labutti K."/>
            <person name="Haridas S."/>
            <person name="Kuo A."/>
            <person name="Salamov A."/>
            <person name="Ahrendt S.R."/>
            <person name="Lipzen A."/>
            <person name="Sullivan W."/>
            <person name="Andreopoulos W.B."/>
            <person name="Clum A."/>
            <person name="Lindquist E."/>
            <person name="Daum C."/>
            <person name="Ramamoorthy G.K."/>
            <person name="Gryganskyi A."/>
            <person name="Culley D."/>
            <person name="Magnuson J.K."/>
            <person name="James T.Y."/>
            <person name="O'Malley M.A."/>
            <person name="Stajich J.E."/>
            <person name="Spatafora J.W."/>
            <person name="Visel A."/>
            <person name="Grigoriev I.V."/>
        </authorList>
    </citation>
    <scope>NUCLEOTIDE SEQUENCE [LARGE SCALE GENOMIC DNA]</scope>
    <source>
        <strain evidence="7 8">NRRL 3301</strain>
    </source>
</reference>
<dbReference type="Pfam" id="PF03649">
    <property type="entry name" value="UPF0014"/>
    <property type="match status" value="1"/>
</dbReference>
<dbReference type="PANTHER" id="PTHR30028:SF0">
    <property type="entry name" value="PROTEIN ALUMINUM SENSITIVE 3"/>
    <property type="match status" value="1"/>
</dbReference>
<feature type="transmembrane region" description="Helical" evidence="6">
    <location>
        <begin position="39"/>
        <end position="59"/>
    </location>
</feature>
<feature type="transmembrane region" description="Helical" evidence="6">
    <location>
        <begin position="231"/>
        <end position="251"/>
    </location>
</feature>
<evidence type="ECO:0000256" key="6">
    <source>
        <dbReference type="SAM" id="Phobius"/>
    </source>
</evidence>
<dbReference type="EMBL" id="MCGT01000033">
    <property type="protein sequence ID" value="ORX47409.1"/>
    <property type="molecule type" value="Genomic_DNA"/>
</dbReference>
<dbReference type="Proteomes" id="UP000242146">
    <property type="component" value="Unassembled WGS sequence"/>
</dbReference>
<dbReference type="OrthoDB" id="432685at2759"/>
<comment type="subcellular location">
    <subcellularLocation>
        <location evidence="1">Membrane</location>
        <topology evidence="1">Multi-pass membrane protein</topology>
    </subcellularLocation>
</comment>
<dbReference type="InterPro" id="IPR005226">
    <property type="entry name" value="UPF0014_fam"/>
</dbReference>
<keyword evidence="8" id="KW-1185">Reference proteome</keyword>
<proteinExistence type="inferred from homology"/>
<feature type="transmembrane region" description="Helical" evidence="6">
    <location>
        <begin position="97"/>
        <end position="119"/>
    </location>
</feature>
<dbReference type="PANTHER" id="PTHR30028">
    <property type="entry name" value="UPF0014 INNER MEMBRANE PROTEIN YBBM-RELATED"/>
    <property type="match status" value="1"/>
</dbReference>
<organism evidence="7 8">
    <name type="scientific">Hesseltinella vesiculosa</name>
    <dbReference type="NCBI Taxonomy" id="101127"/>
    <lineage>
        <taxon>Eukaryota</taxon>
        <taxon>Fungi</taxon>
        <taxon>Fungi incertae sedis</taxon>
        <taxon>Mucoromycota</taxon>
        <taxon>Mucoromycotina</taxon>
        <taxon>Mucoromycetes</taxon>
        <taxon>Mucorales</taxon>
        <taxon>Cunninghamellaceae</taxon>
        <taxon>Hesseltinella</taxon>
    </lineage>
</organism>
<feature type="transmembrane region" description="Helical" evidence="6">
    <location>
        <begin position="65"/>
        <end position="85"/>
    </location>
</feature>
<gene>
    <name evidence="7" type="ORF">DM01DRAFT_1377151</name>
</gene>
<keyword evidence="3 6" id="KW-0812">Transmembrane</keyword>
<feature type="transmembrane region" description="Helical" evidence="6">
    <location>
        <begin position="12"/>
        <end position="32"/>
    </location>
</feature>
<feature type="transmembrane region" description="Helical" evidence="6">
    <location>
        <begin position="131"/>
        <end position="152"/>
    </location>
</feature>
<evidence type="ECO:0000256" key="3">
    <source>
        <dbReference type="ARBA" id="ARBA00022692"/>
    </source>
</evidence>
<sequence>MSDVYPTLGWSNVGIATLFILVGVVISARLGLQLEKQLIIAATRCAVQLMIMGLILRDIFEARKFGLVMGLTVLMVFLSVCETVYSKAGWRHQGYFPAALLSMFGSTLLVGVIGCKYALGQHPFWYPEYFIPTIGLLLGPSGALSMAVDYVLYQIRVHMDQVETYLAMGATRWEAVQHIAREAIRLSSLPMITQMSIVGAVVIPGAMAGQIMMDIPIHHAVLYQQITTFLITSWTCFSVISMVIMTLFAIVDDHHRIRPERIQKANSNIIQDIYYLLTTHLDPWFTKHTPSSKNEETTPLLTKP</sequence>
<evidence type="ECO:0000313" key="7">
    <source>
        <dbReference type="EMBL" id="ORX47409.1"/>
    </source>
</evidence>
<keyword evidence="4 6" id="KW-1133">Transmembrane helix</keyword>
<dbReference type="AlphaFoldDB" id="A0A1X2G7Z0"/>
<evidence type="ECO:0000313" key="8">
    <source>
        <dbReference type="Proteomes" id="UP000242146"/>
    </source>
</evidence>
<evidence type="ECO:0000256" key="5">
    <source>
        <dbReference type="ARBA" id="ARBA00023136"/>
    </source>
</evidence>
<comment type="caution">
    <text evidence="7">The sequence shown here is derived from an EMBL/GenBank/DDBJ whole genome shotgun (WGS) entry which is preliminary data.</text>
</comment>
<comment type="similarity">
    <text evidence="2">Belongs to the UPF0014 family.</text>
</comment>
<evidence type="ECO:0000256" key="2">
    <source>
        <dbReference type="ARBA" id="ARBA00005268"/>
    </source>
</evidence>
<accession>A0A1X2G7Z0</accession>
<protein>
    <submittedName>
        <fullName evidence="7">Uncharacterized protein</fullName>
    </submittedName>
</protein>